<keyword evidence="2" id="KW-1185">Reference proteome</keyword>
<dbReference type="Proteomes" id="UP000315364">
    <property type="component" value="Chromosome"/>
</dbReference>
<evidence type="ECO:0000313" key="1">
    <source>
        <dbReference type="EMBL" id="QDZ09290.1"/>
    </source>
</evidence>
<evidence type="ECO:0000313" key="2">
    <source>
        <dbReference type="Proteomes" id="UP000315364"/>
    </source>
</evidence>
<sequence>MALAMFDTASRFGENAAWRLKAFLEEKLCFRYLSPQHQTAGPAAVGTLALAGPCRCQCRFQSAFAQDYPAALTTIDESLMVSQDTGSELV</sequence>
<protein>
    <submittedName>
        <fullName evidence="1">Uncharacterized protein</fullName>
    </submittedName>
</protein>
<gene>
    <name evidence="1" type="ORF">FPZ08_00040</name>
</gene>
<accession>A0A5B8LQ40</accession>
<organism evidence="1 2">
    <name type="scientific">Devosia ginsengisoli</name>
    <dbReference type="NCBI Taxonomy" id="400770"/>
    <lineage>
        <taxon>Bacteria</taxon>
        <taxon>Pseudomonadati</taxon>
        <taxon>Pseudomonadota</taxon>
        <taxon>Alphaproteobacteria</taxon>
        <taxon>Hyphomicrobiales</taxon>
        <taxon>Devosiaceae</taxon>
        <taxon>Devosia</taxon>
    </lineage>
</organism>
<reference evidence="1 2" key="1">
    <citation type="submission" date="2019-07" db="EMBL/GenBank/DDBJ databases">
        <title>Full genome sequence of Devosia sp. Gsoil 520.</title>
        <authorList>
            <person name="Im W.-T."/>
        </authorList>
    </citation>
    <scope>NUCLEOTIDE SEQUENCE [LARGE SCALE GENOMIC DNA]</scope>
    <source>
        <strain evidence="1 2">Gsoil 520</strain>
    </source>
</reference>
<dbReference type="RefSeq" id="WP_146288102.1">
    <property type="nucleotide sequence ID" value="NZ_CP042304.1"/>
</dbReference>
<proteinExistence type="predicted"/>
<name>A0A5B8LQ40_9HYPH</name>
<dbReference type="KEGG" id="dea:FPZ08_00040"/>
<dbReference type="AlphaFoldDB" id="A0A5B8LQ40"/>
<dbReference type="EMBL" id="CP042304">
    <property type="protein sequence ID" value="QDZ09290.1"/>
    <property type="molecule type" value="Genomic_DNA"/>
</dbReference>